<reference evidence="1 2" key="1">
    <citation type="journal article" date="2024" name="G3 (Bethesda)">
        <title>Genome assembly of Hibiscus sabdariffa L. provides insights into metabolisms of medicinal natural products.</title>
        <authorList>
            <person name="Kim T."/>
        </authorList>
    </citation>
    <scope>NUCLEOTIDE SEQUENCE [LARGE SCALE GENOMIC DNA]</scope>
    <source>
        <strain evidence="1">TK-2024</strain>
        <tissue evidence="1">Old leaves</tissue>
    </source>
</reference>
<name>A0ABR2D890_9ROSI</name>
<dbReference type="Proteomes" id="UP001472677">
    <property type="component" value="Unassembled WGS sequence"/>
</dbReference>
<organism evidence="1 2">
    <name type="scientific">Hibiscus sabdariffa</name>
    <name type="common">roselle</name>
    <dbReference type="NCBI Taxonomy" id="183260"/>
    <lineage>
        <taxon>Eukaryota</taxon>
        <taxon>Viridiplantae</taxon>
        <taxon>Streptophyta</taxon>
        <taxon>Embryophyta</taxon>
        <taxon>Tracheophyta</taxon>
        <taxon>Spermatophyta</taxon>
        <taxon>Magnoliopsida</taxon>
        <taxon>eudicotyledons</taxon>
        <taxon>Gunneridae</taxon>
        <taxon>Pentapetalae</taxon>
        <taxon>rosids</taxon>
        <taxon>malvids</taxon>
        <taxon>Malvales</taxon>
        <taxon>Malvaceae</taxon>
        <taxon>Malvoideae</taxon>
        <taxon>Hibiscus</taxon>
    </lineage>
</organism>
<gene>
    <name evidence="1" type="ORF">V6N12_053667</name>
</gene>
<proteinExistence type="predicted"/>
<evidence type="ECO:0000313" key="2">
    <source>
        <dbReference type="Proteomes" id="UP001472677"/>
    </source>
</evidence>
<keyword evidence="2" id="KW-1185">Reference proteome</keyword>
<accession>A0ABR2D890</accession>
<protein>
    <submittedName>
        <fullName evidence="1">Uncharacterized protein</fullName>
    </submittedName>
</protein>
<sequence length="198" mass="22817">MHLAISLKSSLVNSSETTFTQQTFLTEILGRGGKLPETELLSGDFVMLCLNRKYKEEEEEEEEEEERAKRTPNIRDRISSSAEVSYSLLPFCFLLLCDEKQGRQFMLFARAAAESPEFPPKTCQQRSTMRVTVSWVQGRLGLKKSLRMRIWGGNLQQIEGTPHRRRSRFGTKEITATHVWKPHSKVISLDFSERFGEN</sequence>
<evidence type="ECO:0000313" key="1">
    <source>
        <dbReference type="EMBL" id="KAK8532221.1"/>
    </source>
</evidence>
<dbReference type="EMBL" id="JBBPBM010000034">
    <property type="protein sequence ID" value="KAK8532221.1"/>
    <property type="molecule type" value="Genomic_DNA"/>
</dbReference>
<comment type="caution">
    <text evidence="1">The sequence shown here is derived from an EMBL/GenBank/DDBJ whole genome shotgun (WGS) entry which is preliminary data.</text>
</comment>